<evidence type="ECO:0000313" key="5">
    <source>
        <dbReference type="EMBL" id="UOF89759.1"/>
    </source>
</evidence>
<dbReference type="EMBL" id="CP089291">
    <property type="protein sequence ID" value="UOF89759.1"/>
    <property type="molecule type" value="Genomic_DNA"/>
</dbReference>
<dbReference type="Pfam" id="PF13377">
    <property type="entry name" value="Peripla_BP_3"/>
    <property type="match status" value="1"/>
</dbReference>
<proteinExistence type="predicted"/>
<evidence type="ECO:0000256" key="3">
    <source>
        <dbReference type="ARBA" id="ARBA00023163"/>
    </source>
</evidence>
<dbReference type="InterPro" id="IPR046335">
    <property type="entry name" value="LacI/GalR-like_sensor"/>
</dbReference>
<dbReference type="InterPro" id="IPR010982">
    <property type="entry name" value="Lambda_DNA-bd_dom_sf"/>
</dbReference>
<dbReference type="InterPro" id="IPR028082">
    <property type="entry name" value="Peripla_BP_I"/>
</dbReference>
<accession>A0ABY4CHI9</accession>
<dbReference type="Gene3D" id="1.10.260.40">
    <property type="entry name" value="lambda repressor-like DNA-binding domains"/>
    <property type="match status" value="1"/>
</dbReference>
<keyword evidence="6" id="KW-1185">Reference proteome</keyword>
<dbReference type="Gene3D" id="3.40.50.2300">
    <property type="match status" value="2"/>
</dbReference>
<dbReference type="PRINTS" id="PR00036">
    <property type="entry name" value="HTHLACI"/>
</dbReference>
<dbReference type="SUPFAM" id="SSF53822">
    <property type="entry name" value="Periplasmic binding protein-like I"/>
    <property type="match status" value="1"/>
</dbReference>
<dbReference type="SMART" id="SM00354">
    <property type="entry name" value="HTH_LACI"/>
    <property type="match status" value="1"/>
</dbReference>
<organism evidence="5 6">
    <name type="scientific">Fodinisporobacter ferrooxydans</name>
    <dbReference type="NCBI Taxonomy" id="2901836"/>
    <lineage>
        <taxon>Bacteria</taxon>
        <taxon>Bacillati</taxon>
        <taxon>Bacillota</taxon>
        <taxon>Bacilli</taxon>
        <taxon>Bacillales</taxon>
        <taxon>Alicyclobacillaceae</taxon>
        <taxon>Fodinisporobacter</taxon>
    </lineage>
</organism>
<dbReference type="Proteomes" id="UP000830167">
    <property type="component" value="Chromosome"/>
</dbReference>
<protein>
    <submittedName>
        <fullName evidence="5">Substrate-binding domain-containing protein</fullName>
    </submittedName>
</protein>
<feature type="domain" description="HTH lacI-type" evidence="4">
    <location>
        <begin position="3"/>
        <end position="57"/>
    </location>
</feature>
<evidence type="ECO:0000256" key="2">
    <source>
        <dbReference type="ARBA" id="ARBA00023125"/>
    </source>
</evidence>
<dbReference type="PANTHER" id="PTHR30146:SF150">
    <property type="entry name" value="ARABINOSE METABOLISM TRANSCRIPTIONAL REPRESSOR"/>
    <property type="match status" value="1"/>
</dbReference>
<keyword evidence="1" id="KW-0805">Transcription regulation</keyword>
<keyword evidence="2" id="KW-0238">DNA-binding</keyword>
<dbReference type="RefSeq" id="WP_347436450.1">
    <property type="nucleotide sequence ID" value="NZ_CP089291.1"/>
</dbReference>
<dbReference type="PROSITE" id="PS50932">
    <property type="entry name" value="HTH_LACI_2"/>
    <property type="match status" value="1"/>
</dbReference>
<evidence type="ECO:0000313" key="6">
    <source>
        <dbReference type="Proteomes" id="UP000830167"/>
    </source>
</evidence>
<dbReference type="PANTHER" id="PTHR30146">
    <property type="entry name" value="LACI-RELATED TRANSCRIPTIONAL REPRESSOR"/>
    <property type="match status" value="1"/>
</dbReference>
<name>A0ABY4CHI9_9BACL</name>
<dbReference type="SUPFAM" id="SSF47413">
    <property type="entry name" value="lambda repressor-like DNA-binding domains"/>
    <property type="match status" value="1"/>
</dbReference>
<reference evidence="5" key="1">
    <citation type="submission" date="2021-12" db="EMBL/GenBank/DDBJ databases">
        <title>Alicyclobacillaceae gen. nov., sp. nov., isolated from chalcocite enrichment system.</title>
        <authorList>
            <person name="Jiang Z."/>
        </authorList>
    </citation>
    <scope>NUCLEOTIDE SEQUENCE</scope>
    <source>
        <strain evidence="5">MYW30-H2</strain>
    </source>
</reference>
<evidence type="ECO:0000259" key="4">
    <source>
        <dbReference type="PROSITE" id="PS50932"/>
    </source>
</evidence>
<dbReference type="CDD" id="cd01392">
    <property type="entry name" value="HTH_LacI"/>
    <property type="match status" value="1"/>
</dbReference>
<dbReference type="Pfam" id="PF00356">
    <property type="entry name" value="LacI"/>
    <property type="match status" value="1"/>
</dbReference>
<dbReference type="InterPro" id="IPR000843">
    <property type="entry name" value="HTH_LacI"/>
</dbReference>
<dbReference type="PROSITE" id="PS00356">
    <property type="entry name" value="HTH_LACI_1"/>
    <property type="match status" value="1"/>
</dbReference>
<gene>
    <name evidence="5" type="ORF">LSG31_18035</name>
</gene>
<evidence type="ECO:0000256" key="1">
    <source>
        <dbReference type="ARBA" id="ARBA00023015"/>
    </source>
</evidence>
<sequence>MNVTIYDVAREAGVSMATVSRVLNGTAVVKEETKQKVKQAIERLGYRPNAVARGLASKRTKTIGVIVPDVSALYISEIVRGIEDIAVMYRYHIILVNSDAQLEREIDLIGTMWEKQVDGIVFMSKQVLPDHIETFIQAQIPVVLCATEDPERRIPSVNIDYTKAIFDGARYLIDHNANRLLYVGDPAAASISSQARVKGFKEAGKDSGISIDILELSDLTYETSYKEMDYFLDSHPVPNGIIAVSDEVGLAMMHALQDRGFKVPEDVQIIGYDNTRLALMSRPQLTTISQPLYDIGAVSMRLLTKFLQDEPVETYSVVLPHDMVIRHSTF</sequence>
<keyword evidence="3" id="KW-0804">Transcription</keyword>